<reference evidence="2" key="1">
    <citation type="submission" date="2022-08" db="EMBL/GenBank/DDBJ databases">
        <title>Complete genome sequence of 14 non-tuberculosis mycobacteria type-strains.</title>
        <authorList>
            <person name="Igarashi Y."/>
            <person name="Osugi A."/>
            <person name="Mitarai S."/>
        </authorList>
    </citation>
    <scope>NUCLEOTIDE SEQUENCE</scope>
    <source>
        <strain evidence="2">DSM 45575</strain>
    </source>
</reference>
<feature type="transmembrane region" description="Helical" evidence="1">
    <location>
        <begin position="45"/>
        <end position="67"/>
    </location>
</feature>
<keyword evidence="1" id="KW-0812">Transmembrane</keyword>
<evidence type="ECO:0000313" key="3">
    <source>
        <dbReference type="Proteomes" id="UP001055200"/>
    </source>
</evidence>
<gene>
    <name evidence="2" type="ORF">MIU77_17035</name>
</gene>
<organism evidence="2 3">
    <name type="scientific">Mycolicibacillus parakoreensis</name>
    <dbReference type="NCBI Taxonomy" id="1069221"/>
    <lineage>
        <taxon>Bacteria</taxon>
        <taxon>Bacillati</taxon>
        <taxon>Actinomycetota</taxon>
        <taxon>Actinomycetes</taxon>
        <taxon>Mycobacteriales</taxon>
        <taxon>Mycobacteriaceae</taxon>
        <taxon>Mycolicibacillus</taxon>
    </lineage>
</organism>
<feature type="transmembrane region" description="Helical" evidence="1">
    <location>
        <begin position="79"/>
        <end position="98"/>
    </location>
</feature>
<keyword evidence="3" id="KW-1185">Reference proteome</keyword>
<dbReference type="Pfam" id="PF11139">
    <property type="entry name" value="SfLAP"/>
    <property type="match status" value="1"/>
</dbReference>
<feature type="transmembrane region" description="Helical" evidence="1">
    <location>
        <begin position="12"/>
        <end position="33"/>
    </location>
</feature>
<keyword evidence="1" id="KW-0472">Membrane</keyword>
<name>A0ABY3TXS2_9MYCO</name>
<evidence type="ECO:0000256" key="1">
    <source>
        <dbReference type="SAM" id="Phobius"/>
    </source>
</evidence>
<feature type="transmembrane region" description="Helical" evidence="1">
    <location>
        <begin position="157"/>
        <end position="180"/>
    </location>
</feature>
<dbReference type="RefSeq" id="WP_240170790.1">
    <property type="nucleotide sequence ID" value="NZ_CP092365.1"/>
</dbReference>
<dbReference type="InterPro" id="IPR021315">
    <property type="entry name" value="Gap/Sap"/>
</dbReference>
<feature type="transmembrane region" description="Helical" evidence="1">
    <location>
        <begin position="201"/>
        <end position="220"/>
    </location>
</feature>
<evidence type="ECO:0000313" key="2">
    <source>
        <dbReference type="EMBL" id="ULN52518.1"/>
    </source>
</evidence>
<accession>A0ABY3TXS2</accession>
<proteinExistence type="predicted"/>
<dbReference type="Proteomes" id="UP001055200">
    <property type="component" value="Chromosome"/>
</dbReference>
<keyword evidence="1" id="KW-1133">Transmembrane helix</keyword>
<dbReference type="EMBL" id="CP092365">
    <property type="protein sequence ID" value="ULN52518.1"/>
    <property type="molecule type" value="Genomic_DNA"/>
</dbReference>
<sequence length="223" mass="22813">MTPAWGSALTALAPLALVVAASPITVIPAVLVLHTPTPRASGLGFAAGWLLGVGGLTAVFVAVSGLLGGLGRTPPGWASWLRIVVGAALIGVGVYRWLTRERHTAMPRWMRSLTTLRPSRAAGVAVALAVARPEVLGMCAAAGLAVGSAGLTRPESWLAAAIFVAVATSSVLVPIGGFVAAGPRLEEPLTRLKTWMEAQHAVMLAVVLVLIGAMVLYNGVHAL</sequence>
<protein>
    <submittedName>
        <fullName evidence="2">GAP family protein</fullName>
    </submittedName>
</protein>
<feature type="transmembrane region" description="Helical" evidence="1">
    <location>
        <begin position="119"/>
        <end position="145"/>
    </location>
</feature>